<dbReference type="Proteomes" id="UP000789375">
    <property type="component" value="Unassembled WGS sequence"/>
</dbReference>
<keyword evidence="2" id="KW-1185">Reference proteome</keyword>
<feature type="non-terminal residue" evidence="1">
    <location>
        <position position="56"/>
    </location>
</feature>
<comment type="caution">
    <text evidence="1">The sequence shown here is derived from an EMBL/GenBank/DDBJ whole genome shotgun (WGS) entry which is preliminary data.</text>
</comment>
<proteinExistence type="predicted"/>
<evidence type="ECO:0000313" key="2">
    <source>
        <dbReference type="Proteomes" id="UP000789375"/>
    </source>
</evidence>
<gene>
    <name evidence="1" type="ORF">FMOSSE_LOCUS15191</name>
</gene>
<name>A0A9N9I6J1_FUNMO</name>
<sequence length="56" mass="6467">VLSPLIEDIKELKNGFTIEINSKYIWIIGRLGNITADLPEGNEQTEIKHYNANYNY</sequence>
<organism evidence="1 2">
    <name type="scientific">Funneliformis mosseae</name>
    <name type="common">Endomycorrhizal fungus</name>
    <name type="synonym">Glomus mosseae</name>
    <dbReference type="NCBI Taxonomy" id="27381"/>
    <lineage>
        <taxon>Eukaryota</taxon>
        <taxon>Fungi</taxon>
        <taxon>Fungi incertae sedis</taxon>
        <taxon>Mucoromycota</taxon>
        <taxon>Glomeromycotina</taxon>
        <taxon>Glomeromycetes</taxon>
        <taxon>Glomerales</taxon>
        <taxon>Glomeraceae</taxon>
        <taxon>Funneliformis</taxon>
    </lineage>
</organism>
<dbReference type="EMBL" id="CAJVPP010014332">
    <property type="protein sequence ID" value="CAG8723810.1"/>
    <property type="molecule type" value="Genomic_DNA"/>
</dbReference>
<evidence type="ECO:0000313" key="1">
    <source>
        <dbReference type="EMBL" id="CAG8723810.1"/>
    </source>
</evidence>
<reference evidence="1" key="1">
    <citation type="submission" date="2021-06" db="EMBL/GenBank/DDBJ databases">
        <authorList>
            <person name="Kallberg Y."/>
            <person name="Tangrot J."/>
            <person name="Rosling A."/>
        </authorList>
    </citation>
    <scope>NUCLEOTIDE SEQUENCE</scope>
    <source>
        <strain evidence="1">87-6 pot B 2015</strain>
    </source>
</reference>
<protein>
    <submittedName>
        <fullName evidence="1">13948_t:CDS:1</fullName>
    </submittedName>
</protein>
<accession>A0A9N9I6J1</accession>
<dbReference type="AlphaFoldDB" id="A0A9N9I6J1"/>
<feature type="non-terminal residue" evidence="1">
    <location>
        <position position="1"/>
    </location>
</feature>